<dbReference type="KEGG" id="ttt:THITE_2124603"/>
<keyword evidence="1" id="KW-0812">Transmembrane</keyword>
<feature type="transmembrane region" description="Helical" evidence="1">
    <location>
        <begin position="67"/>
        <end position="86"/>
    </location>
</feature>
<feature type="transmembrane region" description="Helical" evidence="1">
    <location>
        <begin position="37"/>
        <end position="61"/>
    </location>
</feature>
<keyword evidence="1" id="KW-0472">Membrane</keyword>
<dbReference type="HOGENOM" id="CLU_1826631_0_0_1"/>
<proteinExistence type="predicted"/>
<protein>
    <submittedName>
        <fullName evidence="2">Uncharacterized protein</fullName>
    </submittedName>
</protein>
<evidence type="ECO:0000313" key="2">
    <source>
        <dbReference type="EMBL" id="AEO71771.1"/>
    </source>
</evidence>
<gene>
    <name evidence="2" type="ORF">THITE_2124603</name>
</gene>
<evidence type="ECO:0000313" key="3">
    <source>
        <dbReference type="Proteomes" id="UP000008181"/>
    </source>
</evidence>
<name>G2RG17_THETT</name>
<dbReference type="GeneID" id="11522323"/>
<dbReference type="RefSeq" id="XP_003658107.1">
    <property type="nucleotide sequence ID" value="XM_003658059.1"/>
</dbReference>
<keyword evidence="1" id="KW-1133">Transmembrane helix</keyword>
<reference evidence="2 3" key="1">
    <citation type="journal article" date="2011" name="Nat. Biotechnol.">
        <title>Comparative genomic analysis of the thermophilic biomass-degrading fungi Myceliophthora thermophila and Thielavia terrestris.</title>
        <authorList>
            <person name="Berka R.M."/>
            <person name="Grigoriev I.V."/>
            <person name="Otillar R."/>
            <person name="Salamov A."/>
            <person name="Grimwood J."/>
            <person name="Reid I."/>
            <person name="Ishmael N."/>
            <person name="John T."/>
            <person name="Darmond C."/>
            <person name="Moisan M.-C."/>
            <person name="Henrissat B."/>
            <person name="Coutinho P.M."/>
            <person name="Lombard V."/>
            <person name="Natvig D.O."/>
            <person name="Lindquist E."/>
            <person name="Schmutz J."/>
            <person name="Lucas S."/>
            <person name="Harris P."/>
            <person name="Powlowski J."/>
            <person name="Bellemare A."/>
            <person name="Taylor D."/>
            <person name="Butler G."/>
            <person name="de Vries R.P."/>
            <person name="Allijn I.E."/>
            <person name="van den Brink J."/>
            <person name="Ushinsky S."/>
            <person name="Storms R."/>
            <person name="Powell A.J."/>
            <person name="Paulsen I.T."/>
            <person name="Elbourne L.D.H."/>
            <person name="Baker S.E."/>
            <person name="Magnuson J."/>
            <person name="LaBoissiere S."/>
            <person name="Clutterbuck A.J."/>
            <person name="Martinez D."/>
            <person name="Wogulis M."/>
            <person name="de Leon A.L."/>
            <person name="Rey M.W."/>
            <person name="Tsang A."/>
        </authorList>
    </citation>
    <scope>NUCLEOTIDE SEQUENCE [LARGE SCALE GENOMIC DNA]</scope>
    <source>
        <strain evidence="3">ATCC 38088 / NRRL 8126</strain>
    </source>
</reference>
<dbReference type="AlphaFoldDB" id="G2RG17"/>
<accession>G2RG17</accession>
<sequence length="141" mass="15156">MGLSDLRRIGRVGCSAAVTAAGNRDGIRGRSISVSNIFALSIFVLNIFVLNIFVLNIFVLNIFVLDIFVLNIFVLAGIRAVFLALVSNVASRALLALLAVFLIISLVLACTELILAIALAVVDDVVHQDRFYMLGGALHQT</sequence>
<feature type="transmembrane region" description="Helical" evidence="1">
    <location>
        <begin position="93"/>
        <end position="122"/>
    </location>
</feature>
<dbReference type="EMBL" id="CP003014">
    <property type="protein sequence ID" value="AEO71771.1"/>
    <property type="molecule type" value="Genomic_DNA"/>
</dbReference>
<dbReference type="Proteomes" id="UP000008181">
    <property type="component" value="Chromosome 6"/>
</dbReference>
<keyword evidence="3" id="KW-1185">Reference proteome</keyword>
<evidence type="ECO:0000256" key="1">
    <source>
        <dbReference type="SAM" id="Phobius"/>
    </source>
</evidence>
<organism evidence="2 3">
    <name type="scientific">Thermothielavioides terrestris (strain ATCC 38088 / NRRL 8126)</name>
    <name type="common">Thielavia terrestris</name>
    <dbReference type="NCBI Taxonomy" id="578455"/>
    <lineage>
        <taxon>Eukaryota</taxon>
        <taxon>Fungi</taxon>
        <taxon>Dikarya</taxon>
        <taxon>Ascomycota</taxon>
        <taxon>Pezizomycotina</taxon>
        <taxon>Sordariomycetes</taxon>
        <taxon>Sordariomycetidae</taxon>
        <taxon>Sordariales</taxon>
        <taxon>Chaetomiaceae</taxon>
        <taxon>Thermothielavioides</taxon>
        <taxon>Thermothielavioides terrestris</taxon>
    </lineage>
</organism>